<feature type="domain" description="Rod shape-determining protein MreC beta-barrel core" evidence="5">
    <location>
        <begin position="111"/>
        <end position="259"/>
    </location>
</feature>
<comment type="similarity">
    <text evidence="1">Belongs to the MreC family.</text>
</comment>
<protein>
    <recommendedName>
        <fullName evidence="2">Cell shape-determining protein MreC</fullName>
    </recommendedName>
    <alternativeName>
        <fullName evidence="4">Cell shape protein MreC</fullName>
    </alternativeName>
</protein>
<evidence type="ECO:0000313" key="7">
    <source>
        <dbReference type="Proteomes" id="UP000484164"/>
    </source>
</evidence>
<dbReference type="OrthoDB" id="9811827at2"/>
<dbReference type="GO" id="GO:0008360">
    <property type="term" value="P:regulation of cell shape"/>
    <property type="evidence" value="ECO:0007669"/>
    <property type="project" value="UniProtKB-KW"/>
</dbReference>
<dbReference type="PANTHER" id="PTHR34138:SF1">
    <property type="entry name" value="CELL SHAPE-DETERMINING PROTEIN MREC"/>
    <property type="match status" value="1"/>
</dbReference>
<proteinExistence type="inferred from homology"/>
<dbReference type="Proteomes" id="UP000484164">
    <property type="component" value="Unassembled WGS sequence"/>
</dbReference>
<accession>A0A6L3ZEC6</accession>
<comment type="caution">
    <text evidence="6">The sequence shown here is derived from an EMBL/GenBank/DDBJ whole genome shotgun (WGS) entry which is preliminary data.</text>
</comment>
<sequence>MQYLLQFFWKRRVLLLFIALQVVALTLIVRANAFHKSAVATSANAVSGSLLENYRAVRDFINLSETNRNLASENAALRSALESSYFSLYVDRDSIVDTLYIQQYNFLEAQVINSSINKRNNYLTLNRGTIHGVQPDMGVICGDGAVGLVTDVSEHFCTVIPLIHSRTRLSGKFMNAPFFGSISWPSNMNYRHVQLSDIPHQADFRIGDTVVTDTRSGLYPSGIPIGIVDTFYIEPQDQFYEVELTLATDFSALDHVYIVVDLLKGEREELENREEQDDE</sequence>
<dbReference type="AlphaFoldDB" id="A0A6L3ZEC6"/>
<name>A0A6L3ZEC6_9FLAO</name>
<keyword evidence="3" id="KW-0133">Cell shape</keyword>
<dbReference type="Pfam" id="PF04085">
    <property type="entry name" value="MreC"/>
    <property type="match status" value="1"/>
</dbReference>
<dbReference type="InterPro" id="IPR042177">
    <property type="entry name" value="Cell/Rod_1"/>
</dbReference>
<dbReference type="InterPro" id="IPR042175">
    <property type="entry name" value="Cell/Rod_MreC_2"/>
</dbReference>
<dbReference type="InterPro" id="IPR055342">
    <property type="entry name" value="MreC_beta-barrel_core"/>
</dbReference>
<evidence type="ECO:0000259" key="5">
    <source>
        <dbReference type="Pfam" id="PF04085"/>
    </source>
</evidence>
<dbReference type="Gene3D" id="2.40.10.340">
    <property type="entry name" value="Rod shape-determining protein MreC, domain 1"/>
    <property type="match status" value="1"/>
</dbReference>
<evidence type="ECO:0000256" key="4">
    <source>
        <dbReference type="ARBA" id="ARBA00032089"/>
    </source>
</evidence>
<dbReference type="RefSeq" id="WP_151693233.1">
    <property type="nucleotide sequence ID" value="NZ_BMGX01000001.1"/>
</dbReference>
<dbReference type="Gene3D" id="2.40.10.350">
    <property type="entry name" value="Rod shape-determining protein MreC, domain 2"/>
    <property type="match status" value="1"/>
</dbReference>
<keyword evidence="7" id="KW-1185">Reference proteome</keyword>
<organism evidence="6 7">
    <name type="scientific">Phaeocystidibacter marisrubri</name>
    <dbReference type="NCBI Taxonomy" id="1577780"/>
    <lineage>
        <taxon>Bacteria</taxon>
        <taxon>Pseudomonadati</taxon>
        <taxon>Bacteroidota</taxon>
        <taxon>Flavobacteriia</taxon>
        <taxon>Flavobacteriales</taxon>
        <taxon>Phaeocystidibacteraceae</taxon>
        <taxon>Phaeocystidibacter</taxon>
    </lineage>
</organism>
<dbReference type="PANTHER" id="PTHR34138">
    <property type="entry name" value="CELL SHAPE-DETERMINING PROTEIN MREC"/>
    <property type="match status" value="1"/>
</dbReference>
<evidence type="ECO:0000313" key="6">
    <source>
        <dbReference type="EMBL" id="KAB2815804.1"/>
    </source>
</evidence>
<dbReference type="NCBIfam" id="NF010532">
    <property type="entry name" value="PRK13922.9-3"/>
    <property type="match status" value="1"/>
</dbReference>
<evidence type="ECO:0000256" key="3">
    <source>
        <dbReference type="ARBA" id="ARBA00022960"/>
    </source>
</evidence>
<reference evidence="6 7" key="1">
    <citation type="submission" date="2019-10" db="EMBL/GenBank/DDBJ databases">
        <title>Genome sequence of Phaeocystidibacter marisrubri JCM30614 (type strain).</title>
        <authorList>
            <person name="Bowman J.P."/>
        </authorList>
    </citation>
    <scope>NUCLEOTIDE SEQUENCE [LARGE SCALE GENOMIC DNA]</scope>
    <source>
        <strain evidence="6 7">JCM 30614</strain>
    </source>
</reference>
<evidence type="ECO:0000256" key="2">
    <source>
        <dbReference type="ARBA" id="ARBA00013855"/>
    </source>
</evidence>
<dbReference type="GO" id="GO:0005886">
    <property type="term" value="C:plasma membrane"/>
    <property type="evidence" value="ECO:0007669"/>
    <property type="project" value="TreeGrafter"/>
</dbReference>
<evidence type="ECO:0000256" key="1">
    <source>
        <dbReference type="ARBA" id="ARBA00009369"/>
    </source>
</evidence>
<dbReference type="InterPro" id="IPR007221">
    <property type="entry name" value="MreC"/>
</dbReference>
<dbReference type="EMBL" id="WBVQ01000002">
    <property type="protein sequence ID" value="KAB2815804.1"/>
    <property type="molecule type" value="Genomic_DNA"/>
</dbReference>
<gene>
    <name evidence="6" type="primary">mreC</name>
    <name evidence="6" type="ORF">F8C82_08885</name>
</gene>